<protein>
    <recommendedName>
        <fullName evidence="3">C3H1-type domain-containing protein</fullName>
    </recommendedName>
</protein>
<feature type="compositionally biased region" description="Basic and acidic residues" evidence="2">
    <location>
        <begin position="213"/>
        <end position="223"/>
    </location>
</feature>
<dbReference type="STRING" id="1160509.A0A3N4HIC4"/>
<name>A0A3N4HIC4_ASCIM</name>
<dbReference type="PROSITE" id="PS50103">
    <property type="entry name" value="ZF_C3H1"/>
    <property type="match status" value="1"/>
</dbReference>
<dbReference type="Gene3D" id="3.80.10.10">
    <property type="entry name" value="Ribonuclease Inhibitor"/>
    <property type="match status" value="1"/>
</dbReference>
<evidence type="ECO:0000313" key="4">
    <source>
        <dbReference type="EMBL" id="RPA71981.1"/>
    </source>
</evidence>
<feature type="region of interest" description="Disordered" evidence="2">
    <location>
        <begin position="990"/>
        <end position="1025"/>
    </location>
</feature>
<gene>
    <name evidence="4" type="ORF">BJ508DRAFT_419698</name>
</gene>
<feature type="compositionally biased region" description="Low complexity" evidence="2">
    <location>
        <begin position="1476"/>
        <end position="1503"/>
    </location>
</feature>
<dbReference type="SUPFAM" id="SSF52047">
    <property type="entry name" value="RNI-like"/>
    <property type="match status" value="1"/>
</dbReference>
<feature type="zinc finger region" description="C3H1-type" evidence="1">
    <location>
        <begin position="42"/>
        <end position="69"/>
    </location>
</feature>
<accession>A0A3N4HIC4</accession>
<evidence type="ECO:0000256" key="1">
    <source>
        <dbReference type="PROSITE-ProRule" id="PRU00723"/>
    </source>
</evidence>
<feature type="region of interest" description="Disordered" evidence="2">
    <location>
        <begin position="1536"/>
        <end position="1574"/>
    </location>
</feature>
<feature type="region of interest" description="Disordered" evidence="2">
    <location>
        <begin position="1440"/>
        <end position="1517"/>
    </location>
</feature>
<keyword evidence="1" id="KW-0862">Zinc</keyword>
<feature type="compositionally biased region" description="Basic and acidic residues" evidence="2">
    <location>
        <begin position="1544"/>
        <end position="1558"/>
    </location>
</feature>
<feature type="region of interest" description="Disordered" evidence="2">
    <location>
        <begin position="1"/>
        <end position="39"/>
    </location>
</feature>
<sequence>MSNYDKNRPFIPPTQRKQTPGSRNPPPQREPPIRRGGFARYDNGSTLCATFLVKGSCPNNECPWDHRKPRPGERVPLCAIELNRGKCHKTICPLDHDIEKAYELPGNRPPKAPPTLRGSSDPEALLRMEQQARNSNGPAPPPPRASEGGSTVRRVREARPPMAGKEVTAKEAIPDTTQPSSNVVRKADKFSKKVLPAKDDDQSLSKPAPLVPKNEDRKSEKMDRKKHVGHNGNESRMPPPPPVAPKTAIEKSAPPSSTSPSKAVPKIVHEEPNLLLDEEVDAKRSDANSSTRPISSMHRPSNDDTEDLLGGDEAGPGWMMMQETPIHTKVSESELFQLSAMGIAFSKSTTTIDNESPPTVILPSEPLQHESVDKIEPVAFDGPSAYELKRKSNVEMLPDYDHIGVLGSGDGTEFGMLPPGIRNRGVRNHQARIRIPEIPMSLAYYTAAIDGERPLHLSLTVGGSVVDGEEPNEASARNKVYLAEAFQPTSKLSDNSSVGMLNTKAENQKGRQATVNLRNFDGQEKCVESGSVSVTKGRGIMPQDLVAQVVHSTRATLPSTTFKPPANKGNILPQISPPTFQDTQHQNTYPTFVRQQASQSLNHPILPSRPINSRIAHLQNKTLNLLDQLQGAAEPTTKATTLPSSNRTMAQTTLLPQPTRNLSMMSDSDASSKSGGVPLYPQERFSTTSSDAPNLLASSRSSSVARLSTTAGDTEGYEYEWEEMPNEASIRKLPTCAACHDRGHPTVNCPQKRPMPLAFLKAEAVQDGITGDLLEGNFPAYRRELENPIDKVFREMRSGKASSSIVSPTRSPAGVSWLQNSSSQLMDSPTQQKLATPSEHSPHFANQASSSNIDRHSTSRGSPSATNTLPSRPSAVEQLRSTLDASPYCDAKAKEIPSTVPYEYQSIAIDNCLKAFQEDQEERLRRCTNALTLVEKEGYRGCGVPMVIESPKEYIHHKRGRNITEKIIEPETGWTSTIIERHAKSAPVVPKIFTNTQSNPPRYTPASTISPSPITPSPPSVALSQEEAARLHSLKFVEEARRSSNDDTSRDAPPQKTEHRSSCTPADLRELDEKSQGYVIQPKVCFNCWKVDHIFRDCQQPVLTFSQRETLRQSKKIWSYSWAQLLYRKQSDYLLFVPTQFKEQWAKWVADEQQRTQTFYNQRMFGVEKPVGAFADTTDRKEDATLSSVASSCGAAKHSPSTSSFAVSPVTPTRPSFPTAKPSPYSHVLDALAQTPLAPAPLSPPESPVVDQSGSSNSTVSRGQSEFSVLSNFEVTPAVVHKDDGKVVAFRGNGRSEGNDYKGGPVRLWNTACWNCWSSSLHSVKECREPRRPDHEREMLRREKMVYSRPWTQYMQYSKRGNEVLPTAAMHAWYRAHHSEPLSVHQVPESGRSSSVASNDRPASPQTPVSQYDEPSSSKSTLVTCWFCHGVHERYQCPKNIPGLRTGAPEPDTSVLQWKGKGKESSISDGELLKLGSPRSSSRSPVGSPVGSPKLASSSSVSDVDSDDEDEKLEKEEKVRELRESLYAVRLASVAEKKTRRRKHDDPFDHYPHEDQWKQQRGGSRKIHGPRRKSAIQETITGRSRFAELPAEILDNIFEYVWYIGLRDEYLGESNADQAMAKRIQCREYRGVLCLNRRCCAIAQRLIYSNVTIVDRYQMFRFMKTVVDERSPQLREYVQHINFAIEPVSNSQGLFRFKNNRCLHDPLDEITARSFHGPPRQDETVSYNKSLRIATFLLKNCPNLQTLVAQFRGALASFNRIKDGQFPNLRELTVADRDCAAACLKGLWKNVLGCPNLEKLAIEYSRDNRQADHSQYAIRASLASYKNEYYPNIKSLSFKFAPEISDEWLVIFAGRMPKLEKIYIEDCKNVSSDGVARCIKNLSRPLLELTFIPYMDWSGRVLQDEANSGKTAHFCEALGIHSETLEVVKISPYRVCSALFEDRRWENIKSFEIDMFEYRGCLAADGSEASMRNVQESMTTTMVPTRALGNFRVGITGSAVARTRRPGDADLPPLPNNPYQLIQQ</sequence>
<reference evidence="4 5" key="1">
    <citation type="journal article" date="2018" name="Nat. Ecol. Evol.">
        <title>Pezizomycetes genomes reveal the molecular basis of ectomycorrhizal truffle lifestyle.</title>
        <authorList>
            <person name="Murat C."/>
            <person name="Payen T."/>
            <person name="Noel B."/>
            <person name="Kuo A."/>
            <person name="Morin E."/>
            <person name="Chen J."/>
            <person name="Kohler A."/>
            <person name="Krizsan K."/>
            <person name="Balestrini R."/>
            <person name="Da Silva C."/>
            <person name="Montanini B."/>
            <person name="Hainaut M."/>
            <person name="Levati E."/>
            <person name="Barry K.W."/>
            <person name="Belfiori B."/>
            <person name="Cichocki N."/>
            <person name="Clum A."/>
            <person name="Dockter R.B."/>
            <person name="Fauchery L."/>
            <person name="Guy J."/>
            <person name="Iotti M."/>
            <person name="Le Tacon F."/>
            <person name="Lindquist E.A."/>
            <person name="Lipzen A."/>
            <person name="Malagnac F."/>
            <person name="Mello A."/>
            <person name="Molinier V."/>
            <person name="Miyauchi S."/>
            <person name="Poulain J."/>
            <person name="Riccioni C."/>
            <person name="Rubini A."/>
            <person name="Sitrit Y."/>
            <person name="Splivallo R."/>
            <person name="Traeger S."/>
            <person name="Wang M."/>
            <person name="Zifcakova L."/>
            <person name="Wipf D."/>
            <person name="Zambonelli A."/>
            <person name="Paolocci F."/>
            <person name="Nowrousian M."/>
            <person name="Ottonello S."/>
            <person name="Baldrian P."/>
            <person name="Spatafora J.W."/>
            <person name="Henrissat B."/>
            <person name="Nagy L.G."/>
            <person name="Aury J.M."/>
            <person name="Wincker P."/>
            <person name="Grigoriev I.V."/>
            <person name="Bonfante P."/>
            <person name="Martin F.M."/>
        </authorList>
    </citation>
    <scope>NUCLEOTIDE SEQUENCE [LARGE SCALE GENOMIC DNA]</scope>
    <source>
        <strain evidence="4 5">RN42</strain>
    </source>
</reference>
<feature type="region of interest" description="Disordered" evidence="2">
    <location>
        <begin position="1196"/>
        <end position="1222"/>
    </location>
</feature>
<dbReference type="GO" id="GO:0008270">
    <property type="term" value="F:zinc ion binding"/>
    <property type="evidence" value="ECO:0007669"/>
    <property type="project" value="UniProtKB-KW"/>
</dbReference>
<keyword evidence="1" id="KW-0863">Zinc-finger</keyword>
<evidence type="ECO:0000259" key="3">
    <source>
        <dbReference type="PROSITE" id="PS50103"/>
    </source>
</evidence>
<evidence type="ECO:0000256" key="2">
    <source>
        <dbReference type="SAM" id="MobiDB-lite"/>
    </source>
</evidence>
<feature type="compositionally biased region" description="Polar residues" evidence="2">
    <location>
        <begin position="1404"/>
        <end position="1417"/>
    </location>
</feature>
<feature type="compositionally biased region" description="Pro residues" evidence="2">
    <location>
        <begin position="1238"/>
        <end position="1247"/>
    </location>
</feature>
<feature type="compositionally biased region" description="Polar residues" evidence="2">
    <location>
        <begin position="859"/>
        <end position="871"/>
    </location>
</feature>
<feature type="domain" description="C3H1-type" evidence="3">
    <location>
        <begin position="42"/>
        <end position="69"/>
    </location>
</feature>
<feature type="compositionally biased region" description="Polar residues" evidence="2">
    <location>
        <begin position="1199"/>
        <end position="1216"/>
    </location>
</feature>
<dbReference type="EMBL" id="ML119887">
    <property type="protein sequence ID" value="RPA71981.1"/>
    <property type="molecule type" value="Genomic_DNA"/>
</dbReference>
<feature type="region of interest" description="Disordered" evidence="2">
    <location>
        <begin position="132"/>
        <end position="316"/>
    </location>
</feature>
<evidence type="ECO:0000313" key="5">
    <source>
        <dbReference type="Proteomes" id="UP000275078"/>
    </source>
</evidence>
<dbReference type="InterPro" id="IPR032675">
    <property type="entry name" value="LRR_dom_sf"/>
</dbReference>
<feature type="compositionally biased region" description="Basic residues" evidence="2">
    <location>
        <begin position="1563"/>
        <end position="1574"/>
    </location>
</feature>
<feature type="compositionally biased region" description="Polar residues" evidence="2">
    <location>
        <begin position="823"/>
        <end position="852"/>
    </location>
</feature>
<feature type="region of interest" description="Disordered" evidence="2">
    <location>
        <begin position="658"/>
        <end position="678"/>
    </location>
</feature>
<feature type="compositionally biased region" description="Basic and acidic residues" evidence="2">
    <location>
        <begin position="1037"/>
        <end position="1050"/>
    </location>
</feature>
<organism evidence="4 5">
    <name type="scientific">Ascobolus immersus RN42</name>
    <dbReference type="NCBI Taxonomy" id="1160509"/>
    <lineage>
        <taxon>Eukaryota</taxon>
        <taxon>Fungi</taxon>
        <taxon>Dikarya</taxon>
        <taxon>Ascomycota</taxon>
        <taxon>Pezizomycotina</taxon>
        <taxon>Pezizomycetes</taxon>
        <taxon>Pezizales</taxon>
        <taxon>Ascobolaceae</taxon>
        <taxon>Ascobolus</taxon>
    </lineage>
</organism>
<dbReference type="GO" id="GO:0003676">
    <property type="term" value="F:nucleic acid binding"/>
    <property type="evidence" value="ECO:0007669"/>
    <property type="project" value="InterPro"/>
</dbReference>
<feature type="compositionally biased region" description="Low complexity" evidence="2">
    <location>
        <begin position="663"/>
        <end position="674"/>
    </location>
</feature>
<proteinExistence type="predicted"/>
<feature type="region of interest" description="Disordered" evidence="2">
    <location>
        <begin position="2002"/>
        <end position="2024"/>
    </location>
</feature>
<feature type="region of interest" description="Disordered" evidence="2">
    <location>
        <begin position="823"/>
        <end position="874"/>
    </location>
</feature>
<dbReference type="InterPro" id="IPR000571">
    <property type="entry name" value="Znf_CCCH"/>
</dbReference>
<feature type="compositionally biased region" description="Polar residues" evidence="2">
    <location>
        <begin position="1250"/>
        <end position="1263"/>
    </location>
</feature>
<dbReference type="SMART" id="SM00343">
    <property type="entry name" value="ZnF_C2HC"/>
    <property type="match status" value="4"/>
</dbReference>
<feature type="region of interest" description="Disordered" evidence="2">
    <location>
        <begin position="1237"/>
        <end position="1263"/>
    </location>
</feature>
<feature type="region of interest" description="Disordered" evidence="2">
    <location>
        <begin position="1037"/>
        <end position="1067"/>
    </location>
</feature>
<dbReference type="Gene3D" id="4.10.1000.10">
    <property type="entry name" value="Zinc finger, CCCH-type"/>
    <property type="match status" value="1"/>
</dbReference>
<feature type="region of interest" description="Disordered" evidence="2">
    <location>
        <begin position="1382"/>
        <end position="1417"/>
    </location>
</feature>
<feature type="compositionally biased region" description="Low complexity" evidence="2">
    <location>
        <begin position="251"/>
        <end position="266"/>
    </location>
</feature>
<feature type="compositionally biased region" description="Basic and acidic residues" evidence="2">
    <location>
        <begin position="185"/>
        <end position="203"/>
    </location>
</feature>
<keyword evidence="5" id="KW-1185">Reference proteome</keyword>
<keyword evidence="1" id="KW-0479">Metal-binding</keyword>
<dbReference type="InterPro" id="IPR001878">
    <property type="entry name" value="Znf_CCHC"/>
</dbReference>
<dbReference type="Proteomes" id="UP000275078">
    <property type="component" value="Unassembled WGS sequence"/>
</dbReference>
<feature type="compositionally biased region" description="Basic and acidic residues" evidence="2">
    <location>
        <begin position="1056"/>
        <end position="1067"/>
    </location>
</feature>